<dbReference type="CDD" id="cd09112">
    <property type="entry name" value="PLDc_CLS_2"/>
    <property type="match status" value="1"/>
</dbReference>
<dbReference type="Gene3D" id="3.30.870.10">
    <property type="entry name" value="Endonuclease Chain A"/>
    <property type="match status" value="2"/>
</dbReference>
<dbReference type="SMART" id="SM00155">
    <property type="entry name" value="PLDc"/>
    <property type="match status" value="2"/>
</dbReference>
<feature type="transmembrane region" description="Helical" evidence="12">
    <location>
        <begin position="40"/>
        <end position="58"/>
    </location>
</feature>
<evidence type="ECO:0000256" key="1">
    <source>
        <dbReference type="ARBA" id="ARBA00004651"/>
    </source>
</evidence>
<feature type="active site" evidence="12">
    <location>
        <position position="401"/>
    </location>
</feature>
<dbReference type="InterPro" id="IPR022924">
    <property type="entry name" value="Cardiolipin_synthase"/>
</dbReference>
<evidence type="ECO:0000256" key="5">
    <source>
        <dbReference type="ARBA" id="ARBA00022692"/>
    </source>
</evidence>
<evidence type="ECO:0000313" key="16">
    <source>
        <dbReference type="Proteomes" id="UP000712007"/>
    </source>
</evidence>
<feature type="transmembrane region" description="Helical" evidence="12">
    <location>
        <begin position="7"/>
        <end position="28"/>
    </location>
</feature>
<keyword evidence="4 12" id="KW-0808">Transferase</keyword>
<keyword evidence="6" id="KW-0677">Repeat</keyword>
<keyword evidence="11 12" id="KW-1208">Phospholipid metabolism</keyword>
<protein>
    <recommendedName>
        <fullName evidence="12 13">Cardiolipin synthase</fullName>
        <shortName evidence="12">CL synthase</shortName>
        <ecNumber evidence="12 13">2.7.8.-</ecNumber>
    </recommendedName>
</protein>
<dbReference type="Pfam" id="PF13091">
    <property type="entry name" value="PLDc_2"/>
    <property type="match status" value="2"/>
</dbReference>
<evidence type="ECO:0000256" key="2">
    <source>
        <dbReference type="ARBA" id="ARBA00022475"/>
    </source>
</evidence>
<keyword evidence="9 12" id="KW-0472">Membrane</keyword>
<accession>A0A940DJC5</accession>
<feature type="active site" evidence="12">
    <location>
        <position position="226"/>
    </location>
</feature>
<evidence type="ECO:0000259" key="14">
    <source>
        <dbReference type="PROSITE" id="PS50035"/>
    </source>
</evidence>
<evidence type="ECO:0000256" key="4">
    <source>
        <dbReference type="ARBA" id="ARBA00022679"/>
    </source>
</evidence>
<keyword evidence="10 12" id="KW-0594">Phospholipid biosynthesis</keyword>
<feature type="domain" description="PLD phosphodiesterase" evidence="14">
    <location>
        <begin position="389"/>
        <end position="416"/>
    </location>
</feature>
<dbReference type="InterPro" id="IPR027379">
    <property type="entry name" value="CLS_N"/>
</dbReference>
<feature type="active site" evidence="12">
    <location>
        <position position="394"/>
    </location>
</feature>
<dbReference type="EMBL" id="JADIMV010000056">
    <property type="protein sequence ID" value="MBO8439668.1"/>
    <property type="molecule type" value="Genomic_DNA"/>
</dbReference>
<dbReference type="SUPFAM" id="SSF56024">
    <property type="entry name" value="Phospholipase D/nuclease"/>
    <property type="match status" value="2"/>
</dbReference>
<dbReference type="PANTHER" id="PTHR21248:SF22">
    <property type="entry name" value="PHOSPHOLIPASE D"/>
    <property type="match status" value="1"/>
</dbReference>
<feature type="domain" description="PLD phosphodiesterase" evidence="14">
    <location>
        <begin position="214"/>
        <end position="241"/>
    </location>
</feature>
<evidence type="ECO:0000256" key="9">
    <source>
        <dbReference type="ARBA" id="ARBA00023136"/>
    </source>
</evidence>
<dbReference type="HAMAP" id="MF_01916">
    <property type="entry name" value="Cardiolipin_synth_Cls"/>
    <property type="match status" value="1"/>
</dbReference>
<feature type="active site" evidence="12">
    <location>
        <position position="221"/>
    </location>
</feature>
<evidence type="ECO:0000256" key="3">
    <source>
        <dbReference type="ARBA" id="ARBA00022516"/>
    </source>
</evidence>
<dbReference type="PANTHER" id="PTHR21248">
    <property type="entry name" value="CARDIOLIPIN SYNTHASE"/>
    <property type="match status" value="1"/>
</dbReference>
<dbReference type="Pfam" id="PF13396">
    <property type="entry name" value="PLDc_N"/>
    <property type="match status" value="1"/>
</dbReference>
<keyword evidence="3 12" id="KW-0444">Lipid biosynthesis</keyword>
<evidence type="ECO:0000256" key="11">
    <source>
        <dbReference type="ARBA" id="ARBA00023264"/>
    </source>
</evidence>
<keyword evidence="8 12" id="KW-0443">Lipid metabolism</keyword>
<evidence type="ECO:0000256" key="6">
    <source>
        <dbReference type="ARBA" id="ARBA00022737"/>
    </source>
</evidence>
<proteinExistence type="inferred from homology"/>
<evidence type="ECO:0000313" key="15">
    <source>
        <dbReference type="EMBL" id="MBO8439668.1"/>
    </source>
</evidence>
<feature type="active site" evidence="12">
    <location>
        <position position="396"/>
    </location>
</feature>
<dbReference type="GO" id="GO:0005886">
    <property type="term" value="C:plasma membrane"/>
    <property type="evidence" value="ECO:0007669"/>
    <property type="project" value="UniProtKB-SubCell"/>
</dbReference>
<dbReference type="Proteomes" id="UP000712007">
    <property type="component" value="Unassembled WGS sequence"/>
</dbReference>
<comment type="catalytic activity">
    <reaction evidence="12">
        <text>2 a 1,2-diacyl-sn-glycero-3-phospho-(1'-sn-glycerol) = a cardiolipin + glycerol</text>
        <dbReference type="Rhea" id="RHEA:31451"/>
        <dbReference type="ChEBI" id="CHEBI:17754"/>
        <dbReference type="ChEBI" id="CHEBI:62237"/>
        <dbReference type="ChEBI" id="CHEBI:64716"/>
    </reaction>
</comment>
<dbReference type="NCBIfam" id="TIGR04265">
    <property type="entry name" value="bac_cardiolipin"/>
    <property type="match status" value="1"/>
</dbReference>
<reference evidence="15" key="1">
    <citation type="submission" date="2020-10" db="EMBL/GenBank/DDBJ databases">
        <authorList>
            <person name="Gilroy R."/>
        </authorList>
    </citation>
    <scope>NUCLEOTIDE SEQUENCE</scope>
    <source>
        <strain evidence="15">3924</strain>
    </source>
</reference>
<comment type="caution">
    <text evidence="15">The sequence shown here is derived from an EMBL/GenBank/DDBJ whole genome shotgun (WGS) entry which is preliminary data.</text>
</comment>
<dbReference type="AlphaFoldDB" id="A0A940DJC5"/>
<feature type="active site" evidence="12">
    <location>
        <position position="219"/>
    </location>
</feature>
<evidence type="ECO:0000256" key="8">
    <source>
        <dbReference type="ARBA" id="ARBA00023098"/>
    </source>
</evidence>
<dbReference type="InterPro" id="IPR001736">
    <property type="entry name" value="PLipase_D/transphosphatidylase"/>
</dbReference>
<keyword evidence="7 12" id="KW-1133">Transmembrane helix</keyword>
<sequence>METVSTIAYYIFTALYVYTAIVVISVILLENRNPVKTLSWIMIMVMLPIVGIIVYILVGQDFRRKKIMTGKILPEKRSTSHILSLDHMDDVGIPRHIQKTIRLLDTNCDARLYPGNKINVYTKGYDTFKAIFRDLRNAKEHIHVEFFIIDNDDVGSRFFDILKKKAQQGVRVRVIYDYFGGWRIPRRVIKDLRSAGVYIEPFLPMDSLAGFSKVNYRNHRKLIVIDGKIGYTGGLNVAERYRKGNRLGLWRDTFMRTLGPAVHAMQYSFLNDWAFVGQKKITDDKYFPAPLFYDNNCIQLVTSGPDTDWQNIMQGIIMAMSNAHDYIYIHTPYYLPPDSVTNALETAAMSGVDVRIIMPERNDSRLVAAASRSYIQGLLNARVRVYFYRNNFLHSKAIVIDDNISIIGSANMDIRSYEQDFEISAFVYDTETAVHLRSSFEEDLLSCRELNANVWKSRRRWQRMKESIARLFSPLL</sequence>
<comment type="function">
    <text evidence="12">Catalyzes the reversible phosphatidyl group transfer from one phosphatidylglycerol molecule to another to form cardiolipin (CL) (diphosphatidylglycerol) and glycerol.</text>
</comment>
<dbReference type="PROSITE" id="PS50035">
    <property type="entry name" value="PLD"/>
    <property type="match status" value="2"/>
</dbReference>
<evidence type="ECO:0000256" key="13">
    <source>
        <dbReference type="NCBIfam" id="TIGR04265"/>
    </source>
</evidence>
<organism evidence="15 16">
    <name type="scientific">Candidatus Aphodosoma intestinipullorum</name>
    <dbReference type="NCBI Taxonomy" id="2840674"/>
    <lineage>
        <taxon>Bacteria</taxon>
        <taxon>Pseudomonadati</taxon>
        <taxon>Bacteroidota</taxon>
        <taxon>Bacteroidia</taxon>
        <taxon>Bacteroidales</taxon>
        <taxon>Candidatus Aphodosoma</taxon>
    </lineage>
</organism>
<comment type="similarity">
    <text evidence="12">Belongs to the phospholipase D family. Cardiolipin synthase subfamily.</text>
</comment>
<evidence type="ECO:0000256" key="7">
    <source>
        <dbReference type="ARBA" id="ARBA00022989"/>
    </source>
</evidence>
<name>A0A940DJC5_9BACT</name>
<evidence type="ECO:0000256" key="10">
    <source>
        <dbReference type="ARBA" id="ARBA00023209"/>
    </source>
</evidence>
<evidence type="ECO:0000256" key="12">
    <source>
        <dbReference type="HAMAP-Rule" id="MF_01916"/>
    </source>
</evidence>
<comment type="subcellular location">
    <subcellularLocation>
        <location evidence="1 12">Cell membrane</location>
        <topology evidence="1 12">Multi-pass membrane protein</topology>
    </subcellularLocation>
</comment>
<dbReference type="GO" id="GO:0008808">
    <property type="term" value="F:cardiolipin synthase activity"/>
    <property type="evidence" value="ECO:0007669"/>
    <property type="project" value="UniProtKB-UniRule"/>
</dbReference>
<dbReference type="EC" id="2.7.8.-" evidence="12 13"/>
<keyword evidence="5 12" id="KW-0812">Transmembrane</keyword>
<dbReference type="InterPro" id="IPR030874">
    <property type="entry name" value="Cardiolipin_synth_Firmi"/>
</dbReference>
<keyword evidence="2 12" id="KW-1003">Cell membrane</keyword>
<dbReference type="InterPro" id="IPR025202">
    <property type="entry name" value="PLD-like_dom"/>
</dbReference>
<dbReference type="GO" id="GO:0032049">
    <property type="term" value="P:cardiolipin biosynthetic process"/>
    <property type="evidence" value="ECO:0007669"/>
    <property type="project" value="UniProtKB-UniRule"/>
</dbReference>
<gene>
    <name evidence="15" type="primary">cls</name>
    <name evidence="15" type="ORF">IAC51_03350</name>
</gene>
<dbReference type="CDD" id="cd09110">
    <property type="entry name" value="PLDc_CLS_1"/>
    <property type="match status" value="1"/>
</dbReference>
<reference evidence="15" key="2">
    <citation type="journal article" date="2021" name="PeerJ">
        <title>Extensive microbial diversity within the chicken gut microbiome revealed by metagenomics and culture.</title>
        <authorList>
            <person name="Gilroy R."/>
            <person name="Ravi A."/>
            <person name="Getino M."/>
            <person name="Pursley I."/>
            <person name="Horton D.L."/>
            <person name="Alikhan N.F."/>
            <person name="Baker D."/>
            <person name="Gharbi K."/>
            <person name="Hall N."/>
            <person name="Watson M."/>
            <person name="Adriaenssens E.M."/>
            <person name="Foster-Nyarko E."/>
            <person name="Jarju S."/>
            <person name="Secka A."/>
            <person name="Antonio M."/>
            <person name="Oren A."/>
            <person name="Chaudhuri R.R."/>
            <person name="La Ragione R."/>
            <person name="Hildebrand F."/>
            <person name="Pallen M.J."/>
        </authorList>
    </citation>
    <scope>NUCLEOTIDE SEQUENCE</scope>
    <source>
        <strain evidence="15">3924</strain>
    </source>
</reference>